<name>A0A6H5J9S2_9HYME</name>
<dbReference type="Gene3D" id="3.30.420.10">
    <property type="entry name" value="Ribonuclease H-like superfamily/Ribonuclease H"/>
    <property type="match status" value="1"/>
</dbReference>
<dbReference type="InterPro" id="IPR036397">
    <property type="entry name" value="RNaseH_sf"/>
</dbReference>
<dbReference type="EMBL" id="CADCXV010001561">
    <property type="protein sequence ID" value="CAB0045360.1"/>
    <property type="molecule type" value="Genomic_DNA"/>
</dbReference>
<dbReference type="AlphaFoldDB" id="A0A6H5J9S2"/>
<sequence>MFLSNAQNVQYIYGSFSYFFKKVCAAWPSQSPDISPIELLWEELDRSVLQELQDLQDFQEFQEFQDLQDLQYFQDFWDLQALQILQDLQDFRDLQDL</sequence>
<proteinExistence type="predicted"/>
<accession>A0A6H5J9S2</accession>
<dbReference type="OrthoDB" id="7699721at2759"/>
<keyword evidence="2" id="KW-1185">Reference proteome</keyword>
<evidence type="ECO:0000313" key="1">
    <source>
        <dbReference type="EMBL" id="CAB0045360.1"/>
    </source>
</evidence>
<protein>
    <submittedName>
        <fullName evidence="1">Uncharacterized protein</fullName>
    </submittedName>
</protein>
<organism evidence="1 2">
    <name type="scientific">Trichogramma brassicae</name>
    <dbReference type="NCBI Taxonomy" id="86971"/>
    <lineage>
        <taxon>Eukaryota</taxon>
        <taxon>Metazoa</taxon>
        <taxon>Ecdysozoa</taxon>
        <taxon>Arthropoda</taxon>
        <taxon>Hexapoda</taxon>
        <taxon>Insecta</taxon>
        <taxon>Pterygota</taxon>
        <taxon>Neoptera</taxon>
        <taxon>Endopterygota</taxon>
        <taxon>Hymenoptera</taxon>
        <taxon>Apocrita</taxon>
        <taxon>Proctotrupomorpha</taxon>
        <taxon>Chalcidoidea</taxon>
        <taxon>Trichogrammatidae</taxon>
        <taxon>Trichogramma</taxon>
    </lineage>
</organism>
<gene>
    <name evidence="1" type="ORF">TBRA_LOCUS16878</name>
</gene>
<reference evidence="1 2" key="1">
    <citation type="submission" date="2020-02" db="EMBL/GenBank/DDBJ databases">
        <authorList>
            <person name="Ferguson B K."/>
        </authorList>
    </citation>
    <scope>NUCLEOTIDE SEQUENCE [LARGE SCALE GENOMIC DNA]</scope>
</reference>
<dbReference type="GO" id="GO:0003676">
    <property type="term" value="F:nucleic acid binding"/>
    <property type="evidence" value="ECO:0007669"/>
    <property type="project" value="InterPro"/>
</dbReference>
<dbReference type="Proteomes" id="UP000479190">
    <property type="component" value="Unassembled WGS sequence"/>
</dbReference>
<evidence type="ECO:0000313" key="2">
    <source>
        <dbReference type="Proteomes" id="UP000479190"/>
    </source>
</evidence>